<comment type="subcellular location">
    <subcellularLocation>
        <location evidence="1">Cell membrane</location>
    </subcellularLocation>
</comment>
<dbReference type="AlphaFoldDB" id="A0A1H2RF57"/>
<keyword evidence="4" id="KW-0808">Transferase</keyword>
<dbReference type="NCBIfam" id="TIGR04283">
    <property type="entry name" value="glyco_like_mftF"/>
    <property type="match status" value="1"/>
</dbReference>
<accession>A0A1H2RF57</accession>
<feature type="domain" description="Glycosyltransferase 2-like" evidence="6">
    <location>
        <begin position="6"/>
        <end position="108"/>
    </location>
</feature>
<evidence type="ECO:0000256" key="4">
    <source>
        <dbReference type="ARBA" id="ARBA00022679"/>
    </source>
</evidence>
<evidence type="ECO:0000256" key="1">
    <source>
        <dbReference type="ARBA" id="ARBA00004236"/>
    </source>
</evidence>
<dbReference type="STRING" id="670155.SAMN04488001_0476"/>
<dbReference type="OrthoDB" id="5291101at2"/>
<evidence type="ECO:0000256" key="5">
    <source>
        <dbReference type="ARBA" id="ARBA00023136"/>
    </source>
</evidence>
<keyword evidence="5" id="KW-0472">Membrane</keyword>
<dbReference type="Pfam" id="PF00535">
    <property type="entry name" value="Glycos_transf_2"/>
    <property type="match status" value="1"/>
</dbReference>
<dbReference type="RefSeq" id="WP_089943820.1">
    <property type="nucleotide sequence ID" value="NZ_FNOI01000001.1"/>
</dbReference>
<evidence type="ECO:0000313" key="8">
    <source>
        <dbReference type="Proteomes" id="UP000199441"/>
    </source>
</evidence>
<dbReference type="Gene3D" id="3.90.550.10">
    <property type="entry name" value="Spore Coat Polysaccharide Biosynthesis Protein SpsA, Chain A"/>
    <property type="match status" value="1"/>
</dbReference>
<evidence type="ECO:0000313" key="7">
    <source>
        <dbReference type="EMBL" id="SDW17810.1"/>
    </source>
</evidence>
<gene>
    <name evidence="7" type="ORF">SAMN04488001_0476</name>
</gene>
<dbReference type="GO" id="GO:0005886">
    <property type="term" value="C:plasma membrane"/>
    <property type="evidence" value="ECO:0007669"/>
    <property type="project" value="UniProtKB-SubCell"/>
</dbReference>
<dbReference type="PANTHER" id="PTHR43646:SF2">
    <property type="entry name" value="GLYCOSYLTRANSFERASE 2-LIKE DOMAIN-CONTAINING PROTEIN"/>
    <property type="match status" value="1"/>
</dbReference>
<dbReference type="EMBL" id="FNOI01000001">
    <property type="protein sequence ID" value="SDW17810.1"/>
    <property type="molecule type" value="Genomic_DNA"/>
</dbReference>
<dbReference type="SUPFAM" id="SSF53448">
    <property type="entry name" value="Nucleotide-diphospho-sugar transferases"/>
    <property type="match status" value="1"/>
</dbReference>
<evidence type="ECO:0000256" key="3">
    <source>
        <dbReference type="ARBA" id="ARBA00022676"/>
    </source>
</evidence>
<dbReference type="InterPro" id="IPR029044">
    <property type="entry name" value="Nucleotide-diphossugar_trans"/>
</dbReference>
<dbReference type="Proteomes" id="UP000199441">
    <property type="component" value="Unassembled WGS sequence"/>
</dbReference>
<dbReference type="PANTHER" id="PTHR43646">
    <property type="entry name" value="GLYCOSYLTRANSFERASE"/>
    <property type="match status" value="1"/>
</dbReference>
<name>A0A1H2RF57_9RHOB</name>
<dbReference type="CDD" id="cd02522">
    <property type="entry name" value="GT_2_like_a"/>
    <property type="match status" value="1"/>
</dbReference>
<reference evidence="8" key="1">
    <citation type="submission" date="2016-10" db="EMBL/GenBank/DDBJ databases">
        <authorList>
            <person name="Varghese N."/>
            <person name="Submissions S."/>
        </authorList>
    </citation>
    <scope>NUCLEOTIDE SEQUENCE [LARGE SCALE GENOMIC DNA]</scope>
    <source>
        <strain evidence="8">DSM 26922</strain>
    </source>
</reference>
<proteinExistence type="predicted"/>
<keyword evidence="3" id="KW-0328">Glycosyltransferase</keyword>
<dbReference type="InterPro" id="IPR026461">
    <property type="entry name" value="Trfase_2_rSAM/seldom_assoc"/>
</dbReference>
<dbReference type="InterPro" id="IPR001173">
    <property type="entry name" value="Glyco_trans_2-like"/>
</dbReference>
<keyword evidence="2" id="KW-1003">Cell membrane</keyword>
<keyword evidence="8" id="KW-1185">Reference proteome</keyword>
<protein>
    <recommendedName>
        <fullName evidence="6">Glycosyltransferase 2-like domain-containing protein</fullName>
    </recommendedName>
</protein>
<evidence type="ECO:0000259" key="6">
    <source>
        <dbReference type="Pfam" id="PF00535"/>
    </source>
</evidence>
<sequence>MSAPFSIVIPTLNAAEGLPATVNALLPGLEVGMIHELIVSDGGSTDATLDIAAQAGAVVVAGPKGRGGQLRRGAAAAQGEWLLFLHADTQLAPDWVGAAAVHRAEHPNLAAVFRLKFRATGLAPRIVAGWANLRSSALNLPYGDQGLLMSRALYDYSGGYPEQPLMEDVAMARALKGRIRLLDTYAATGAERYAKNGWVRQSLRNFGTLTRYSFGADPEQLSKRYHKG</sequence>
<dbReference type="GO" id="GO:0016757">
    <property type="term" value="F:glycosyltransferase activity"/>
    <property type="evidence" value="ECO:0007669"/>
    <property type="project" value="UniProtKB-KW"/>
</dbReference>
<evidence type="ECO:0000256" key="2">
    <source>
        <dbReference type="ARBA" id="ARBA00022475"/>
    </source>
</evidence>
<organism evidence="7 8">
    <name type="scientific">Litoreibacter albidus</name>
    <dbReference type="NCBI Taxonomy" id="670155"/>
    <lineage>
        <taxon>Bacteria</taxon>
        <taxon>Pseudomonadati</taxon>
        <taxon>Pseudomonadota</taxon>
        <taxon>Alphaproteobacteria</taxon>
        <taxon>Rhodobacterales</taxon>
        <taxon>Roseobacteraceae</taxon>
        <taxon>Litoreibacter</taxon>
    </lineage>
</organism>